<dbReference type="EMBL" id="CAJVQC010035877">
    <property type="protein sequence ID" value="CAG8760083.1"/>
    <property type="molecule type" value="Genomic_DNA"/>
</dbReference>
<name>A0ACA9QTI8_9GLOM</name>
<feature type="non-terminal residue" evidence="1">
    <location>
        <position position="145"/>
    </location>
</feature>
<sequence>LDLSHNNITKLDVSDCYDLEKIIFAHNSLTRLLNHPRDFVNPEKLTYLNIMNNNITKIDLSFFNRFINLETLFIGTDDREKIEQGLIHLPDSLKEFFYEVYRPEAKVMKIKKKLEPFEGNVKKYKEDKSRKVPNKKLAENIELEE</sequence>
<gene>
    <name evidence="1" type="ORF">RPERSI_LOCUS15138</name>
</gene>
<evidence type="ECO:0000313" key="1">
    <source>
        <dbReference type="EMBL" id="CAG8760083.1"/>
    </source>
</evidence>
<keyword evidence="2" id="KW-1185">Reference proteome</keyword>
<proteinExistence type="predicted"/>
<organism evidence="1 2">
    <name type="scientific">Racocetra persica</name>
    <dbReference type="NCBI Taxonomy" id="160502"/>
    <lineage>
        <taxon>Eukaryota</taxon>
        <taxon>Fungi</taxon>
        <taxon>Fungi incertae sedis</taxon>
        <taxon>Mucoromycota</taxon>
        <taxon>Glomeromycotina</taxon>
        <taxon>Glomeromycetes</taxon>
        <taxon>Diversisporales</taxon>
        <taxon>Gigasporaceae</taxon>
        <taxon>Racocetra</taxon>
    </lineage>
</organism>
<feature type="non-terminal residue" evidence="1">
    <location>
        <position position="1"/>
    </location>
</feature>
<comment type="caution">
    <text evidence="1">The sequence shown here is derived from an EMBL/GenBank/DDBJ whole genome shotgun (WGS) entry which is preliminary data.</text>
</comment>
<reference evidence="1" key="1">
    <citation type="submission" date="2021-06" db="EMBL/GenBank/DDBJ databases">
        <authorList>
            <person name="Kallberg Y."/>
            <person name="Tangrot J."/>
            <person name="Rosling A."/>
        </authorList>
    </citation>
    <scope>NUCLEOTIDE SEQUENCE</scope>
    <source>
        <strain evidence="1">MA461A</strain>
    </source>
</reference>
<evidence type="ECO:0000313" key="2">
    <source>
        <dbReference type="Proteomes" id="UP000789920"/>
    </source>
</evidence>
<protein>
    <submittedName>
        <fullName evidence="1">23783_t:CDS:1</fullName>
    </submittedName>
</protein>
<dbReference type="Proteomes" id="UP000789920">
    <property type="component" value="Unassembled WGS sequence"/>
</dbReference>
<accession>A0ACA9QTI8</accession>